<gene>
    <name evidence="3" type="ORF">N177_2242</name>
</gene>
<dbReference type="PANTHER" id="PTHR13847">
    <property type="entry name" value="SARCOSINE DEHYDROGENASE-RELATED"/>
    <property type="match status" value="1"/>
</dbReference>
<dbReference type="Gene3D" id="3.30.9.10">
    <property type="entry name" value="D-Amino Acid Oxidase, subunit A, domain 2"/>
    <property type="match status" value="1"/>
</dbReference>
<accession>V4RHX9</accession>
<dbReference type="GO" id="GO:0005737">
    <property type="term" value="C:cytoplasm"/>
    <property type="evidence" value="ECO:0007669"/>
    <property type="project" value="TreeGrafter"/>
</dbReference>
<reference evidence="3 4" key="1">
    <citation type="journal article" date="2014" name="Genome Announc.">
        <title>Draft Genome Sequence of Lutibaculum baratangense Strain AMV1T, Isolated from a Mud Volcano in Andamans, India.</title>
        <authorList>
            <person name="Singh A."/>
            <person name="Sreenivas A."/>
            <person name="Sathyanarayana Reddy G."/>
            <person name="Pinnaka A.K."/>
            <person name="Shivaji S."/>
        </authorList>
    </citation>
    <scope>NUCLEOTIDE SEQUENCE [LARGE SCALE GENOMIC DNA]</scope>
    <source>
        <strain evidence="3 4">AMV1</strain>
    </source>
</reference>
<dbReference type="InterPro" id="IPR036188">
    <property type="entry name" value="FAD/NAD-bd_sf"/>
</dbReference>
<dbReference type="eggNOG" id="COG0665">
    <property type="taxonomic scope" value="Bacteria"/>
</dbReference>
<dbReference type="Pfam" id="PF01266">
    <property type="entry name" value="DAO"/>
    <property type="match status" value="1"/>
</dbReference>
<dbReference type="InterPro" id="IPR006076">
    <property type="entry name" value="FAD-dep_OxRdtase"/>
</dbReference>
<dbReference type="PANTHER" id="PTHR13847:SF281">
    <property type="entry name" value="FAD DEPENDENT OXIDOREDUCTASE DOMAIN-CONTAINING PROTEIN"/>
    <property type="match status" value="1"/>
</dbReference>
<keyword evidence="1" id="KW-0560">Oxidoreductase</keyword>
<dbReference type="AlphaFoldDB" id="V4RHX9"/>
<evidence type="ECO:0000313" key="3">
    <source>
        <dbReference type="EMBL" id="ESR24919.1"/>
    </source>
</evidence>
<dbReference type="GO" id="GO:0016491">
    <property type="term" value="F:oxidoreductase activity"/>
    <property type="evidence" value="ECO:0007669"/>
    <property type="project" value="UniProtKB-KW"/>
</dbReference>
<dbReference type="PATRIC" id="fig|631454.5.peg.2211"/>
<sequence length="307" mass="33379">MTGNLRCAHSDTALRSLTAEARMLREQLGDTTVHVLGREEVVEETGSEDFLGGLLVEDAGLIHTLNYVLGLAAGLARRGARIYEESPVTSMKTEGQKVILETPQGAVEADRVLLATNGYSDLSAGTAALRRSVIPFRSAMVATAPLTADRRARLLRHGRSCSETRRMMRWFRPYEDRLIFGGRGAFGRSDSDRAFAALERAMRQIFPALRDTPVTHRWSGLVAMTTSAVPQVGRLDERVSFALGYNGAGIAMASLMGGYAADVSLGETPDLALMGPGKLQNVPLYPLREPAVRLVAGWYQFLDAIGR</sequence>
<protein>
    <submittedName>
        <fullName evidence="3">FAD dependent oxidoreductase</fullName>
    </submittedName>
</protein>
<keyword evidence="4" id="KW-1185">Reference proteome</keyword>
<proteinExistence type="predicted"/>
<organism evidence="3 4">
    <name type="scientific">Lutibaculum baratangense AMV1</name>
    <dbReference type="NCBI Taxonomy" id="631454"/>
    <lineage>
        <taxon>Bacteria</taxon>
        <taxon>Pseudomonadati</taxon>
        <taxon>Pseudomonadota</taxon>
        <taxon>Alphaproteobacteria</taxon>
        <taxon>Hyphomicrobiales</taxon>
        <taxon>Tepidamorphaceae</taxon>
        <taxon>Lutibaculum</taxon>
    </lineage>
</organism>
<evidence type="ECO:0000256" key="1">
    <source>
        <dbReference type="ARBA" id="ARBA00023002"/>
    </source>
</evidence>
<dbReference type="EMBL" id="AWXZ01000029">
    <property type="protein sequence ID" value="ESR24919.1"/>
    <property type="molecule type" value="Genomic_DNA"/>
</dbReference>
<dbReference type="STRING" id="631454.N177_2242"/>
<name>V4RHX9_9HYPH</name>
<evidence type="ECO:0000259" key="2">
    <source>
        <dbReference type="Pfam" id="PF01266"/>
    </source>
</evidence>
<comment type="caution">
    <text evidence="3">The sequence shown here is derived from an EMBL/GenBank/DDBJ whole genome shotgun (WGS) entry which is preliminary data.</text>
</comment>
<evidence type="ECO:0000313" key="4">
    <source>
        <dbReference type="Proteomes" id="UP000017819"/>
    </source>
</evidence>
<dbReference type="Gene3D" id="3.50.50.60">
    <property type="entry name" value="FAD/NAD(P)-binding domain"/>
    <property type="match status" value="1"/>
</dbReference>
<feature type="domain" description="FAD dependent oxidoreductase" evidence="2">
    <location>
        <begin position="2"/>
        <end position="262"/>
    </location>
</feature>
<dbReference type="Proteomes" id="UP000017819">
    <property type="component" value="Unassembled WGS sequence"/>
</dbReference>
<dbReference type="SUPFAM" id="SSF51905">
    <property type="entry name" value="FAD/NAD(P)-binding domain"/>
    <property type="match status" value="1"/>
</dbReference>